<gene>
    <name evidence="2" type="ORF">F4X14_07815</name>
</gene>
<accession>A0A6B1D614</accession>
<dbReference type="SUPFAM" id="SSF159888">
    <property type="entry name" value="YdhG-like"/>
    <property type="match status" value="1"/>
</dbReference>
<dbReference type="AlphaFoldDB" id="A0A6B1D614"/>
<dbReference type="Pfam" id="PF08818">
    <property type="entry name" value="DUF1801"/>
    <property type="match status" value="1"/>
</dbReference>
<sequence length="147" mass="16581">MQSSAKTPEEYLTELEPARREAISAVRNVILDNLPDGYEEVMQFGMISYVVPSSAFPDTYNGQPLMYIALASQKQYMSLYLTSVYADESVSDWFRQRYLATGKKLNMGKSCVRFRKLEDLPLDLVAEVAALTSLDRFVEEARASKSG</sequence>
<name>A0A6B1D614_9CHLR</name>
<evidence type="ECO:0000313" key="2">
    <source>
        <dbReference type="EMBL" id="MYC94862.1"/>
    </source>
</evidence>
<dbReference type="EMBL" id="VXMH01000035">
    <property type="protein sequence ID" value="MYC94862.1"/>
    <property type="molecule type" value="Genomic_DNA"/>
</dbReference>
<dbReference type="InterPro" id="IPR014922">
    <property type="entry name" value="YdhG-like"/>
</dbReference>
<organism evidence="2">
    <name type="scientific">Caldilineaceae bacterium SB0661_bin_32</name>
    <dbReference type="NCBI Taxonomy" id="2605255"/>
    <lineage>
        <taxon>Bacteria</taxon>
        <taxon>Bacillati</taxon>
        <taxon>Chloroflexota</taxon>
        <taxon>Caldilineae</taxon>
        <taxon>Caldilineales</taxon>
        <taxon>Caldilineaceae</taxon>
    </lineage>
</organism>
<comment type="caution">
    <text evidence="2">The sequence shown here is derived from an EMBL/GenBank/DDBJ whole genome shotgun (WGS) entry which is preliminary data.</text>
</comment>
<reference evidence="2" key="1">
    <citation type="submission" date="2019-09" db="EMBL/GenBank/DDBJ databases">
        <title>Characterisation of the sponge microbiome using genome-centric metagenomics.</title>
        <authorList>
            <person name="Engelberts J.P."/>
            <person name="Robbins S.J."/>
            <person name="De Goeij J.M."/>
            <person name="Aranda M."/>
            <person name="Bell S.C."/>
            <person name="Webster N.S."/>
        </authorList>
    </citation>
    <scope>NUCLEOTIDE SEQUENCE</scope>
    <source>
        <strain evidence="2">SB0661_bin_32</strain>
    </source>
</reference>
<evidence type="ECO:0000259" key="1">
    <source>
        <dbReference type="Pfam" id="PF08818"/>
    </source>
</evidence>
<protein>
    <submittedName>
        <fullName evidence="2">DUF1801 domain-containing protein</fullName>
    </submittedName>
</protein>
<feature type="domain" description="YdhG-like" evidence="1">
    <location>
        <begin position="19"/>
        <end position="128"/>
    </location>
</feature>
<proteinExistence type="predicted"/>
<dbReference type="Gene3D" id="3.90.1150.200">
    <property type="match status" value="1"/>
</dbReference>